<dbReference type="Gene3D" id="3.30.70.270">
    <property type="match status" value="1"/>
</dbReference>
<reference evidence="2 3" key="1">
    <citation type="journal article" date="2021" name="Nat. Plants">
        <title>The Taxus genome provides insights into paclitaxel biosynthesis.</title>
        <authorList>
            <person name="Xiong X."/>
            <person name="Gou J."/>
            <person name="Liao Q."/>
            <person name="Li Y."/>
            <person name="Zhou Q."/>
            <person name="Bi G."/>
            <person name="Li C."/>
            <person name="Du R."/>
            <person name="Wang X."/>
            <person name="Sun T."/>
            <person name="Guo L."/>
            <person name="Liang H."/>
            <person name="Lu P."/>
            <person name="Wu Y."/>
            <person name="Zhang Z."/>
            <person name="Ro D.K."/>
            <person name="Shang Y."/>
            <person name="Huang S."/>
            <person name="Yan J."/>
        </authorList>
    </citation>
    <scope>NUCLEOTIDE SEQUENCE [LARGE SCALE GENOMIC DNA]</scope>
    <source>
        <strain evidence="2">Ta-2019</strain>
    </source>
</reference>
<dbReference type="InterPro" id="IPR043502">
    <property type="entry name" value="DNA/RNA_pol_sf"/>
</dbReference>
<dbReference type="InterPro" id="IPR053134">
    <property type="entry name" value="RNA-dir_DNA_polymerase"/>
</dbReference>
<dbReference type="PANTHER" id="PTHR24559">
    <property type="entry name" value="TRANSPOSON TY3-I GAG-POL POLYPROTEIN"/>
    <property type="match status" value="1"/>
</dbReference>
<dbReference type="InterPro" id="IPR000477">
    <property type="entry name" value="RT_dom"/>
</dbReference>
<evidence type="ECO:0000259" key="1">
    <source>
        <dbReference type="Pfam" id="PF00078"/>
    </source>
</evidence>
<dbReference type="EMBL" id="JAHRHJ020000003">
    <property type="protein sequence ID" value="KAH9323214.1"/>
    <property type="molecule type" value="Genomic_DNA"/>
</dbReference>
<gene>
    <name evidence="2" type="ORF">KI387_017853</name>
</gene>
<evidence type="ECO:0000313" key="2">
    <source>
        <dbReference type="EMBL" id="KAH9323214.1"/>
    </source>
</evidence>
<name>A0AA38GGX0_TAXCH</name>
<proteinExistence type="predicted"/>
<dbReference type="Proteomes" id="UP000824469">
    <property type="component" value="Unassembled WGS sequence"/>
</dbReference>
<accession>A0AA38GGX0</accession>
<feature type="domain" description="Reverse transcriptase" evidence="1">
    <location>
        <begin position="5"/>
        <end position="50"/>
    </location>
</feature>
<dbReference type="AlphaFoldDB" id="A0AA38GGX0"/>
<feature type="non-terminal residue" evidence="2">
    <location>
        <position position="53"/>
    </location>
</feature>
<dbReference type="InterPro" id="IPR043128">
    <property type="entry name" value="Rev_trsase/Diguanyl_cyclase"/>
</dbReference>
<sequence>TFLDRFVLIFLDDILIYSRTREEHEEHLRQVLQCLREQRLYGNLEKCAFFQPE</sequence>
<dbReference type="OMA" id="KCEFERK"/>
<organism evidence="2 3">
    <name type="scientific">Taxus chinensis</name>
    <name type="common">Chinese yew</name>
    <name type="synonym">Taxus wallichiana var. chinensis</name>
    <dbReference type="NCBI Taxonomy" id="29808"/>
    <lineage>
        <taxon>Eukaryota</taxon>
        <taxon>Viridiplantae</taxon>
        <taxon>Streptophyta</taxon>
        <taxon>Embryophyta</taxon>
        <taxon>Tracheophyta</taxon>
        <taxon>Spermatophyta</taxon>
        <taxon>Pinopsida</taxon>
        <taxon>Pinidae</taxon>
        <taxon>Conifers II</taxon>
        <taxon>Cupressales</taxon>
        <taxon>Taxaceae</taxon>
        <taxon>Taxus</taxon>
    </lineage>
</organism>
<dbReference type="SUPFAM" id="SSF56672">
    <property type="entry name" value="DNA/RNA polymerases"/>
    <property type="match status" value="1"/>
</dbReference>
<comment type="caution">
    <text evidence="2">The sequence shown here is derived from an EMBL/GenBank/DDBJ whole genome shotgun (WGS) entry which is preliminary data.</text>
</comment>
<dbReference type="PANTHER" id="PTHR24559:SF444">
    <property type="entry name" value="REVERSE TRANSCRIPTASE DOMAIN-CONTAINING PROTEIN"/>
    <property type="match status" value="1"/>
</dbReference>
<keyword evidence="3" id="KW-1185">Reference proteome</keyword>
<feature type="non-terminal residue" evidence="2">
    <location>
        <position position="1"/>
    </location>
</feature>
<protein>
    <recommendedName>
        <fullName evidence="1">Reverse transcriptase domain-containing protein</fullName>
    </recommendedName>
</protein>
<dbReference type="Pfam" id="PF00078">
    <property type="entry name" value="RVT_1"/>
    <property type="match status" value="1"/>
</dbReference>
<evidence type="ECO:0000313" key="3">
    <source>
        <dbReference type="Proteomes" id="UP000824469"/>
    </source>
</evidence>